<dbReference type="Proteomes" id="UP000326659">
    <property type="component" value="Chromosome"/>
</dbReference>
<keyword evidence="5" id="KW-1185">Reference proteome</keyword>
<name>A0A9X7N7K8_PSEDE</name>
<dbReference type="AlphaFoldDB" id="A0A9X7N7K8"/>
<dbReference type="NCBIfam" id="TIGR02675">
    <property type="entry name" value="tape_meas_nterm"/>
    <property type="match status" value="1"/>
</dbReference>
<feature type="coiled-coil region" evidence="1">
    <location>
        <begin position="245"/>
        <end position="319"/>
    </location>
</feature>
<dbReference type="KEGG" id="pden:F1C79_27965"/>
<accession>A0A9X7N7K8</accession>
<dbReference type="RefSeq" id="WP_151189226.1">
    <property type="nucleotide sequence ID" value="NZ_CP043626.1"/>
</dbReference>
<keyword evidence="1" id="KW-0175">Coiled coil</keyword>
<feature type="compositionally biased region" description="Basic and acidic residues" evidence="2">
    <location>
        <begin position="757"/>
        <end position="777"/>
    </location>
</feature>
<evidence type="ECO:0000259" key="3">
    <source>
        <dbReference type="Pfam" id="PF20155"/>
    </source>
</evidence>
<dbReference type="InterPro" id="IPR013491">
    <property type="entry name" value="Tape_meas_N"/>
</dbReference>
<protein>
    <submittedName>
        <fullName evidence="4">Tape measure protein</fullName>
    </submittedName>
</protein>
<sequence length="1234" mass="133585">MTDIELRLSADVDAATRNVGSFRSEWQKLVREVEKPLRQVNSFRELESELDKGGRAAEEARNRVRDLGNELARTASPSKDLQASYKAATAELKRLERVESQRRVNLAAMRSELQAAGIDTRNLAAEQSKLRSELSERLTAGAADAALNNARSSLGVGQIETLQRSLVEIRQQYRLLAESGDLSAKELTEAQATYRRSVDATLSKLRDLRAAMAVTSKSDLGVQSDLAASFGRISDARSTFGVEQIEAAQRKLVDLREQYRLVRDSGVLSSRDIAVAQASYQRQVSDLLAKLRQLRSETMAGANAEKAAAQETVARQQRARESVNQLAAEQRKATIAARQQAIEAARNDLGINRYRALEGELARLKGGYQVLRSSGALTAKELGVAQQSLTQKVRETKRELEALAQQQRRMSPAQAAGFALGGVASAVGSAYAAKETIAAIAKASDTVKSMDAQLRLSTDSTEEFNTAQAETKRVAEDNRTSLESVTKLYGRLSVPMKDLGRSQADTVKMIDVVAKSLRISGASAEESSSTILQFSQALGSGVLRGEEFNSIAENGQRLLRALADGLHVSVGELRDMAAAGELTGSVIVDALLPQWDQLSREAALLPDTVGGSFQVMKDRITLALGQTDTKPLLNAMKEIGDTVSNPQTAANLNIFGAALLKVTGALALVPAKFVGGIDEFDYLRRSLSGSITELQRIDQEISRLQAAKDGVSFLDIWMSDEDIDKSLKQYQEARKQILDQYQKDYEAAMQDITGMSREQREEQEAIRQEDAEGERNHTQQIVAAKSAQLEATKAFSKAQVQNEKSLLKAVEDARKQRLKTEKDYNDAIAKLSLPAGAGSASFGAVTQLKVDAKSALSTGDLDKAKTKAKSALDMLLELQEQGQNTYGFKGIAEELKQIALSADDIKLKSAQDGLDQIRERIDAVDQAAEKVRNLQITIDLTDSEKEHAIGLVQDLAQKLGQFLVLNLQPTPEMQAVGMQQPEQTFVRSKDTGTVSLPAAIEPTIDSTTKEEVKAKAVQLGADAEVPVKVKPYFESGDNSFSQFPAVEVGTTLDQQKVADTKQQLDQFASSLAPIEVPVVPKYYASADGAAFSQFPSAATGSGASYDGGGFTGPGGKYEPAGTVHRGEHVQPQEVVREPGALGFLERIRLYGFANTMRSLRSSLAGQWRGYADGGWVGGISTPVIPPVASAGASLGEESLGTVILNMDGQSFTMRAQRSVLEDLHRAALKKGSRR</sequence>
<dbReference type="EMBL" id="CP043626">
    <property type="protein sequence ID" value="QEY75155.1"/>
    <property type="molecule type" value="Genomic_DNA"/>
</dbReference>
<evidence type="ECO:0000256" key="1">
    <source>
        <dbReference type="SAM" id="Coils"/>
    </source>
</evidence>
<reference evidence="4 5" key="1">
    <citation type="submission" date="2019-09" db="EMBL/GenBank/DDBJ databases">
        <title>Prosopis cineraria nodule microbiome.</title>
        <authorList>
            <person name="Chaluvadi S.R."/>
            <person name="Ali R."/>
            <person name="Wang X."/>
        </authorList>
    </citation>
    <scope>NUCLEOTIDE SEQUENCE [LARGE SCALE GENOMIC DNA]</scope>
    <source>
        <strain evidence="4 5">BG1</strain>
    </source>
</reference>
<feature type="region of interest" description="Disordered" evidence="2">
    <location>
        <begin position="756"/>
        <end position="778"/>
    </location>
</feature>
<dbReference type="Pfam" id="PF20155">
    <property type="entry name" value="TMP_3"/>
    <property type="match status" value="1"/>
</dbReference>
<feature type="domain" description="Tape measure protein N-terminal" evidence="3">
    <location>
        <begin position="439"/>
        <end position="628"/>
    </location>
</feature>
<feature type="coiled-coil region" evidence="1">
    <location>
        <begin position="907"/>
        <end position="934"/>
    </location>
</feature>
<dbReference type="OrthoDB" id="79849at2"/>
<gene>
    <name evidence="4" type="ORF">F1C79_27965</name>
</gene>
<evidence type="ECO:0000313" key="4">
    <source>
        <dbReference type="EMBL" id="QEY75155.1"/>
    </source>
</evidence>
<evidence type="ECO:0000256" key="2">
    <source>
        <dbReference type="SAM" id="MobiDB-lite"/>
    </source>
</evidence>
<evidence type="ECO:0000313" key="5">
    <source>
        <dbReference type="Proteomes" id="UP000326659"/>
    </source>
</evidence>
<feature type="coiled-coil region" evidence="1">
    <location>
        <begin position="43"/>
        <end position="98"/>
    </location>
</feature>
<organism evidence="4 5">
    <name type="scientific">Pseudomonas denitrificans</name>
    <dbReference type="NCBI Taxonomy" id="43306"/>
    <lineage>
        <taxon>Bacteria</taxon>
        <taxon>Pseudomonadati</taxon>
        <taxon>Pseudomonadota</taxon>
        <taxon>Gammaproteobacteria</taxon>
        <taxon>Pseudomonadales</taxon>
        <taxon>Pseudomonadaceae</taxon>
        <taxon>Halopseudomonas</taxon>
    </lineage>
</organism>
<proteinExistence type="predicted"/>